<dbReference type="PANTHER" id="PTHR10332">
    <property type="entry name" value="EQUILIBRATIVE NUCLEOSIDE TRANSPORTER"/>
    <property type="match status" value="1"/>
</dbReference>
<name>A0A0A1U8Y2_ENTIV</name>
<feature type="transmembrane region" description="Helical" evidence="7">
    <location>
        <begin position="185"/>
        <end position="207"/>
    </location>
</feature>
<keyword evidence="4 7" id="KW-0812">Transmembrane</keyword>
<sequence length="232" mass="25916">MPSVYSYLKSQEKIELSSTYIDLDHQKEEPDSVFSVFIGIVKQTKYSLITLFFCYFTSLFLLPRFINTVTREANCNNAMHYGKLEFISAQVCSLFCALGDFIGRLLEFIPKTPPTKVICWGSVVYTLLSVFVVLLVYFTTAGLAHDAVLITQYVMTSVGFFLGLFNGYLVACAIEHSLIDVEPRLAVAVVSLSLYFGVLIGNIFQIITATIDNAISSNYPVTKCPNPLFPFN</sequence>
<feature type="transmembrane region" description="Helical" evidence="7">
    <location>
        <begin position="86"/>
        <end position="106"/>
    </location>
</feature>
<keyword evidence="3" id="KW-0813">Transport</keyword>
<dbReference type="VEuPathDB" id="AmoebaDB:EIN_229760"/>
<dbReference type="Pfam" id="PF01733">
    <property type="entry name" value="Nucleoside_tran"/>
    <property type="match status" value="1"/>
</dbReference>
<keyword evidence="6 7" id="KW-0472">Membrane</keyword>
<dbReference type="KEGG" id="eiv:EIN_229760"/>
<evidence type="ECO:0000313" key="8">
    <source>
        <dbReference type="EMBL" id="ELP88443.1"/>
    </source>
</evidence>
<evidence type="ECO:0000313" key="9">
    <source>
        <dbReference type="Proteomes" id="UP000014680"/>
    </source>
</evidence>
<evidence type="ECO:0000256" key="3">
    <source>
        <dbReference type="ARBA" id="ARBA00022448"/>
    </source>
</evidence>
<dbReference type="AlphaFoldDB" id="A0A0A1U8Y2"/>
<evidence type="ECO:0000256" key="1">
    <source>
        <dbReference type="ARBA" id="ARBA00004141"/>
    </source>
</evidence>
<evidence type="ECO:0000256" key="7">
    <source>
        <dbReference type="SAM" id="Phobius"/>
    </source>
</evidence>
<reference evidence="8 9" key="1">
    <citation type="submission" date="2012-10" db="EMBL/GenBank/DDBJ databases">
        <authorList>
            <person name="Zafar N."/>
            <person name="Inman J."/>
            <person name="Hall N."/>
            <person name="Lorenzi H."/>
            <person name="Caler E."/>
        </authorList>
    </citation>
    <scope>NUCLEOTIDE SEQUENCE [LARGE SCALE GENOMIC DNA]</scope>
    <source>
        <strain evidence="8 9">IP1</strain>
    </source>
</reference>
<protein>
    <submittedName>
        <fullName evidence="8">Uncharacterized protein</fullName>
    </submittedName>
</protein>
<dbReference type="Proteomes" id="UP000014680">
    <property type="component" value="Unassembled WGS sequence"/>
</dbReference>
<dbReference type="GeneID" id="14887082"/>
<keyword evidence="9" id="KW-1185">Reference proteome</keyword>
<feature type="transmembrane region" description="Helical" evidence="7">
    <location>
        <begin position="150"/>
        <end position="173"/>
    </location>
</feature>
<feature type="transmembrane region" description="Helical" evidence="7">
    <location>
        <begin position="118"/>
        <end position="138"/>
    </location>
</feature>
<dbReference type="GO" id="GO:0005337">
    <property type="term" value="F:nucleoside transmembrane transporter activity"/>
    <property type="evidence" value="ECO:0007669"/>
    <property type="project" value="InterPro"/>
</dbReference>
<organism evidence="8 9">
    <name type="scientific">Entamoeba invadens IP1</name>
    <dbReference type="NCBI Taxonomy" id="370355"/>
    <lineage>
        <taxon>Eukaryota</taxon>
        <taxon>Amoebozoa</taxon>
        <taxon>Evosea</taxon>
        <taxon>Archamoebae</taxon>
        <taxon>Mastigamoebida</taxon>
        <taxon>Entamoebidae</taxon>
        <taxon>Entamoeba</taxon>
    </lineage>
</organism>
<evidence type="ECO:0000256" key="6">
    <source>
        <dbReference type="ARBA" id="ARBA00023136"/>
    </source>
</evidence>
<dbReference type="InterPro" id="IPR002259">
    <property type="entry name" value="Eqnu_transpt"/>
</dbReference>
<evidence type="ECO:0000256" key="5">
    <source>
        <dbReference type="ARBA" id="ARBA00022989"/>
    </source>
</evidence>
<evidence type="ECO:0000256" key="2">
    <source>
        <dbReference type="ARBA" id="ARBA00007965"/>
    </source>
</evidence>
<dbReference type="RefSeq" id="XP_004255214.1">
    <property type="nucleotide sequence ID" value="XM_004255166.1"/>
</dbReference>
<comment type="similarity">
    <text evidence="2">Belongs to the SLC29A/ENT transporter (TC 2.A.57) family.</text>
</comment>
<dbReference type="GO" id="GO:0005886">
    <property type="term" value="C:plasma membrane"/>
    <property type="evidence" value="ECO:0007669"/>
    <property type="project" value="TreeGrafter"/>
</dbReference>
<dbReference type="PANTHER" id="PTHR10332:SF10">
    <property type="entry name" value="EQUILIBRATIVE NUCLEOSIDE TRANSPORTER 4"/>
    <property type="match status" value="1"/>
</dbReference>
<proteinExistence type="inferred from homology"/>
<comment type="subcellular location">
    <subcellularLocation>
        <location evidence="1">Membrane</location>
        <topology evidence="1">Multi-pass membrane protein</topology>
    </subcellularLocation>
</comment>
<gene>
    <name evidence="8" type="ORF">EIN_229760</name>
</gene>
<keyword evidence="5 7" id="KW-1133">Transmembrane helix</keyword>
<accession>A0A0A1U8Y2</accession>
<feature type="transmembrane region" description="Helical" evidence="7">
    <location>
        <begin position="46"/>
        <end position="66"/>
    </location>
</feature>
<dbReference type="OrthoDB" id="29678at2759"/>
<dbReference type="EMBL" id="KB206756">
    <property type="protein sequence ID" value="ELP88443.1"/>
    <property type="molecule type" value="Genomic_DNA"/>
</dbReference>
<evidence type="ECO:0000256" key="4">
    <source>
        <dbReference type="ARBA" id="ARBA00022692"/>
    </source>
</evidence>